<proteinExistence type="inferred from homology"/>
<dbReference type="STRING" id="341454.A0A4S2MQ49"/>
<feature type="compositionally biased region" description="Basic and acidic residues" evidence="2">
    <location>
        <begin position="270"/>
        <end position="282"/>
    </location>
</feature>
<dbReference type="SUPFAM" id="SSF56019">
    <property type="entry name" value="The spindle assembly checkpoint protein mad2"/>
    <property type="match status" value="1"/>
</dbReference>
<dbReference type="EMBL" id="ML220133">
    <property type="protein sequence ID" value="TGZ79283.1"/>
    <property type="molecule type" value="Genomic_DNA"/>
</dbReference>
<dbReference type="AlphaFoldDB" id="A0A4S2MQ49"/>
<evidence type="ECO:0000313" key="4">
    <source>
        <dbReference type="EMBL" id="TGZ79283.1"/>
    </source>
</evidence>
<reference evidence="4 5" key="1">
    <citation type="submission" date="2019-04" db="EMBL/GenBank/DDBJ databases">
        <title>Comparative genomics and transcriptomics to analyze fruiting body development in filamentous ascomycetes.</title>
        <authorList>
            <consortium name="DOE Joint Genome Institute"/>
            <person name="Lutkenhaus R."/>
            <person name="Traeger S."/>
            <person name="Breuer J."/>
            <person name="Kuo A."/>
            <person name="Lipzen A."/>
            <person name="Pangilinan J."/>
            <person name="Dilworth D."/>
            <person name="Sandor L."/>
            <person name="Poggeler S."/>
            <person name="Barry K."/>
            <person name="Grigoriev I.V."/>
            <person name="Nowrousian M."/>
        </authorList>
    </citation>
    <scope>NUCLEOTIDE SEQUENCE [LARGE SCALE GENOMIC DNA]</scope>
    <source>
        <strain evidence="4 5">CBS 389.68</strain>
    </source>
</reference>
<dbReference type="PROSITE" id="PS50815">
    <property type="entry name" value="HORMA"/>
    <property type="match status" value="1"/>
</dbReference>
<dbReference type="InParanoid" id="A0A4S2MQ49"/>
<feature type="domain" description="HORMA" evidence="3">
    <location>
        <begin position="34"/>
        <end position="303"/>
    </location>
</feature>
<comment type="similarity">
    <text evidence="1">Belongs to the MAD2 family.</text>
</comment>
<organism evidence="4 5">
    <name type="scientific">Ascodesmis nigricans</name>
    <dbReference type="NCBI Taxonomy" id="341454"/>
    <lineage>
        <taxon>Eukaryota</taxon>
        <taxon>Fungi</taxon>
        <taxon>Dikarya</taxon>
        <taxon>Ascomycota</taxon>
        <taxon>Pezizomycotina</taxon>
        <taxon>Pezizomycetes</taxon>
        <taxon>Pezizales</taxon>
        <taxon>Ascodesmidaceae</taxon>
        <taxon>Ascodesmis</taxon>
    </lineage>
</organism>
<accession>A0A4S2MQ49</accession>
<dbReference type="Pfam" id="PF02301">
    <property type="entry name" value="HORMA"/>
    <property type="match status" value="1"/>
</dbReference>
<dbReference type="PANTHER" id="PTHR11842:SF10">
    <property type="entry name" value="MITOTIC SPINDLE ASSEMBLY CHECKPOINT PROTEIN MAD2B"/>
    <property type="match status" value="1"/>
</dbReference>
<feature type="region of interest" description="Disordered" evidence="2">
    <location>
        <begin position="270"/>
        <end position="289"/>
    </location>
</feature>
<evidence type="ECO:0000259" key="3">
    <source>
        <dbReference type="PROSITE" id="PS50815"/>
    </source>
</evidence>
<evidence type="ECO:0000256" key="2">
    <source>
        <dbReference type="SAM" id="MobiDB-lite"/>
    </source>
</evidence>
<dbReference type="InterPro" id="IPR003511">
    <property type="entry name" value="HORMA_dom"/>
</dbReference>
<dbReference type="InterPro" id="IPR036570">
    <property type="entry name" value="HORMA_dom_sf"/>
</dbReference>
<evidence type="ECO:0000313" key="5">
    <source>
        <dbReference type="Proteomes" id="UP000298138"/>
    </source>
</evidence>
<dbReference type="Gene3D" id="3.30.900.10">
    <property type="entry name" value="HORMA domain"/>
    <property type="match status" value="1"/>
</dbReference>
<dbReference type="PANTHER" id="PTHR11842">
    <property type="entry name" value="MITOTIC SPINDLE ASSEMBLY CHECKPOINT PROTEIN MAD2"/>
    <property type="match status" value="1"/>
</dbReference>
<feature type="region of interest" description="Disordered" evidence="2">
    <location>
        <begin position="148"/>
        <end position="195"/>
    </location>
</feature>
<dbReference type="InterPro" id="IPR045091">
    <property type="entry name" value="Mad2-like"/>
</dbReference>
<keyword evidence="4" id="KW-0238">DNA-binding</keyword>
<sequence length="321" mass="34720">MTPKTEYCEFGDPHINLPPPPPGIIDEPALRTHGSWICTLMDALEVCFHTILYERGVYPKEIFIAGRMYDTLAMQCRVRDVAEYVRHVVEAVGEQVVRGTISSISLTILHAPTRHALERFLFTFTSFPTASEHPNPFSLLLHATAENDTSSNSNAITPGAESTTTTSRTTSTIPPIPRGQKGEGKSNPNDENPMEQDHAALFTAPLPGTTLSSLHHQFRALLHHLTTLSTLLSPLPPACDLTWVVMAESCADSPQLQGGPGERGKWVVGERKEREGGRRGEGGVKGVAVRGVRSGGMGVEVWVEESKVKGKVAGKGKGAEG</sequence>
<protein>
    <submittedName>
        <fullName evidence="4">DNA-binding protein</fullName>
    </submittedName>
</protein>
<gene>
    <name evidence="4" type="ORF">EX30DRAFT_382663</name>
</gene>
<evidence type="ECO:0000256" key="1">
    <source>
        <dbReference type="ARBA" id="ARBA00010348"/>
    </source>
</evidence>
<name>A0A4S2MQ49_9PEZI</name>
<dbReference type="GO" id="GO:0003677">
    <property type="term" value="F:DNA binding"/>
    <property type="evidence" value="ECO:0007669"/>
    <property type="project" value="UniProtKB-KW"/>
</dbReference>
<dbReference type="OrthoDB" id="21254at2759"/>
<dbReference type="Proteomes" id="UP000298138">
    <property type="component" value="Unassembled WGS sequence"/>
</dbReference>
<dbReference type="GO" id="GO:0016035">
    <property type="term" value="C:zeta DNA polymerase complex"/>
    <property type="evidence" value="ECO:0007669"/>
    <property type="project" value="TreeGrafter"/>
</dbReference>
<keyword evidence="5" id="KW-1185">Reference proteome</keyword>
<feature type="compositionally biased region" description="Low complexity" evidence="2">
    <location>
        <begin position="162"/>
        <end position="173"/>
    </location>
</feature>